<dbReference type="KEGG" id="ffa:FFWV33_15060"/>
<dbReference type="AlphaFoldDB" id="A0A2S1LG77"/>
<feature type="transmembrane region" description="Helical" evidence="1">
    <location>
        <begin position="127"/>
        <end position="150"/>
    </location>
</feature>
<sequence>MITENISKEDKISQLERVLESDTFKLSPTSSRLLRFLTNATLEGKELKETTVGIEIFGNSFIEDASSSKMRVSIYNLRKKLKTYYSDEGKNDALKIEIRKGQYYTDFIINKEISIEKKAVDNYKNRFVMALSAVGVLGLFVIGLLFYFLYQPSTPIWDSFFTNKKETIVVVGDVFGVLGKTATGQVGWNRDYNINSMADFYKLKNENPKVAKGIKPSDYTYLTSSGVLGTKVLSDFFFQQKADFAVRFSSKLNYADLKENNTVYIGPMKNKNMFIDYVNNYNKHFNIQDFKIKYKNNSKKIDTVFDLRETDGIKDYALVCRIKGQANKGEQFFFFSDHDIGNIAVVEYFTNKDNLASFVKKYLQESESFVAVFLVEGKDRTNLGIKLLYVDAEKGK</sequence>
<dbReference type="Proteomes" id="UP000244527">
    <property type="component" value="Chromosome"/>
</dbReference>
<reference evidence="2 3" key="1">
    <citation type="submission" date="2017-04" db="EMBL/GenBank/DDBJ databases">
        <title>Compelte genome sequence of WV33.</title>
        <authorList>
            <person name="Lee P.C."/>
        </authorList>
    </citation>
    <scope>NUCLEOTIDE SEQUENCE [LARGE SCALE GENOMIC DNA]</scope>
    <source>
        <strain evidence="2 3">WV33</strain>
    </source>
</reference>
<evidence type="ECO:0000256" key="1">
    <source>
        <dbReference type="SAM" id="Phobius"/>
    </source>
</evidence>
<gene>
    <name evidence="2" type="ORF">FFWV33_15060</name>
</gene>
<accession>A0A2S1LG77</accession>
<keyword evidence="1" id="KW-0812">Transmembrane</keyword>
<protein>
    <submittedName>
        <fullName evidence="2">Uncharacterized protein</fullName>
    </submittedName>
</protein>
<keyword evidence="1" id="KW-0472">Membrane</keyword>
<name>A0A2S1LG77_9FLAO</name>
<evidence type="ECO:0000313" key="3">
    <source>
        <dbReference type="Proteomes" id="UP000244527"/>
    </source>
</evidence>
<dbReference type="OrthoDB" id="1295312at2"/>
<keyword evidence="3" id="KW-1185">Reference proteome</keyword>
<proteinExistence type="predicted"/>
<dbReference type="EMBL" id="CP020918">
    <property type="protein sequence ID" value="AWG22753.1"/>
    <property type="molecule type" value="Genomic_DNA"/>
</dbReference>
<evidence type="ECO:0000313" key="2">
    <source>
        <dbReference type="EMBL" id="AWG22753.1"/>
    </source>
</evidence>
<dbReference type="RefSeq" id="WP_108741670.1">
    <property type="nucleotide sequence ID" value="NZ_CP020918.1"/>
</dbReference>
<keyword evidence="1" id="KW-1133">Transmembrane helix</keyword>
<organism evidence="2 3">
    <name type="scientific">Flavobacterium faecale</name>
    <dbReference type="NCBI Taxonomy" id="1355330"/>
    <lineage>
        <taxon>Bacteria</taxon>
        <taxon>Pseudomonadati</taxon>
        <taxon>Bacteroidota</taxon>
        <taxon>Flavobacteriia</taxon>
        <taxon>Flavobacteriales</taxon>
        <taxon>Flavobacteriaceae</taxon>
        <taxon>Flavobacterium</taxon>
    </lineage>
</organism>